<dbReference type="PANTHER" id="PTHR11452:SF66">
    <property type="entry name" value="ALPHA-GALACTOSIDASE"/>
    <property type="match status" value="1"/>
</dbReference>
<dbReference type="PRINTS" id="PR00740">
    <property type="entry name" value="GLHYDRLASE27"/>
</dbReference>
<dbReference type="InterPro" id="IPR017853">
    <property type="entry name" value="GH"/>
</dbReference>
<evidence type="ECO:0000256" key="4">
    <source>
        <dbReference type="RuleBase" id="RU361168"/>
    </source>
</evidence>
<organism evidence="5 6">
    <name type="scientific">Spodoptera littoralis</name>
    <name type="common">Egyptian cotton leafworm</name>
    <dbReference type="NCBI Taxonomy" id="7109"/>
    <lineage>
        <taxon>Eukaryota</taxon>
        <taxon>Metazoa</taxon>
        <taxon>Ecdysozoa</taxon>
        <taxon>Arthropoda</taxon>
        <taxon>Hexapoda</taxon>
        <taxon>Insecta</taxon>
        <taxon>Pterygota</taxon>
        <taxon>Neoptera</taxon>
        <taxon>Endopterygota</taxon>
        <taxon>Lepidoptera</taxon>
        <taxon>Glossata</taxon>
        <taxon>Ditrysia</taxon>
        <taxon>Noctuoidea</taxon>
        <taxon>Noctuidae</taxon>
        <taxon>Amphipyrinae</taxon>
        <taxon>Spodoptera</taxon>
    </lineage>
</organism>
<evidence type="ECO:0000256" key="2">
    <source>
        <dbReference type="ARBA" id="ARBA00022801"/>
    </source>
</evidence>
<dbReference type="EMBL" id="LR824551">
    <property type="protein sequence ID" value="CAH1640394.1"/>
    <property type="molecule type" value="Genomic_DNA"/>
</dbReference>
<dbReference type="GO" id="GO:0016139">
    <property type="term" value="P:glycoside catabolic process"/>
    <property type="evidence" value="ECO:0007669"/>
    <property type="project" value="TreeGrafter"/>
</dbReference>
<dbReference type="Gene3D" id="3.20.20.70">
    <property type="entry name" value="Aldolase class I"/>
    <property type="match status" value="1"/>
</dbReference>
<dbReference type="GO" id="GO:0009311">
    <property type="term" value="P:oligosaccharide metabolic process"/>
    <property type="evidence" value="ECO:0007669"/>
    <property type="project" value="TreeGrafter"/>
</dbReference>
<dbReference type="SUPFAM" id="SSF51445">
    <property type="entry name" value="(Trans)glycosidases"/>
    <property type="match status" value="1"/>
</dbReference>
<name>A0A9P0I579_SPOLI</name>
<evidence type="ECO:0000313" key="5">
    <source>
        <dbReference type="EMBL" id="CAH1640394.1"/>
    </source>
</evidence>
<dbReference type="GO" id="GO:0005737">
    <property type="term" value="C:cytoplasm"/>
    <property type="evidence" value="ECO:0007669"/>
    <property type="project" value="TreeGrafter"/>
</dbReference>
<protein>
    <recommendedName>
        <fullName evidence="4">Alpha-galactosidase</fullName>
        <ecNumber evidence="4">3.2.1.-</ecNumber>
    </recommendedName>
</protein>
<keyword evidence="2 4" id="KW-0378">Hydrolase</keyword>
<dbReference type="GO" id="GO:0004557">
    <property type="term" value="F:alpha-galactosidase activity"/>
    <property type="evidence" value="ECO:0007669"/>
    <property type="project" value="TreeGrafter"/>
</dbReference>
<gene>
    <name evidence="5" type="ORF">SPLIT_LOCUS5750</name>
</gene>
<comment type="similarity">
    <text evidence="1 4">Belongs to the glycosyl hydrolase 27 family.</text>
</comment>
<dbReference type="Proteomes" id="UP001153321">
    <property type="component" value="Chromosome 20"/>
</dbReference>
<keyword evidence="3 4" id="KW-0326">Glycosidase</keyword>
<keyword evidence="6" id="KW-1185">Reference proteome</keyword>
<dbReference type="AlphaFoldDB" id="A0A9P0I579"/>
<proteinExistence type="inferred from homology"/>
<keyword evidence="4" id="KW-1015">Disulfide bond</keyword>
<dbReference type="InterPro" id="IPR013785">
    <property type="entry name" value="Aldolase_TIM"/>
</dbReference>
<evidence type="ECO:0000256" key="3">
    <source>
        <dbReference type="ARBA" id="ARBA00023295"/>
    </source>
</evidence>
<dbReference type="InterPro" id="IPR002241">
    <property type="entry name" value="Glyco_hydro_27"/>
</dbReference>
<sequence length="142" mass="15534">MIPAIVFISGLISTSQSLDNGLALTPPMGWLSWLRFGCTIDCEKQPTECISESLIKRTADVMASEGYLEAGYQYVTIDDCWLEKKRGPDGLKFGIYEDYGNYTCAGYPGVLGHEAVDVATFAEWEVDYVKLDGCGAPDPDEG</sequence>
<accession>A0A9P0I579</accession>
<dbReference type="Pfam" id="PF16499">
    <property type="entry name" value="Melibiase_2"/>
    <property type="match status" value="2"/>
</dbReference>
<dbReference type="PANTHER" id="PTHR11452">
    <property type="entry name" value="ALPHA-GALACTOSIDASE/ALPHA-N-ACETYLGALACTOSAMINIDASE"/>
    <property type="match status" value="1"/>
</dbReference>
<reference evidence="5" key="1">
    <citation type="submission" date="2022-02" db="EMBL/GenBank/DDBJ databases">
        <authorList>
            <person name="King R."/>
        </authorList>
    </citation>
    <scope>NUCLEOTIDE SEQUENCE</scope>
</reference>
<dbReference type="EC" id="3.2.1.-" evidence="4"/>
<comment type="subunit">
    <text evidence="4">Homodimer.</text>
</comment>
<evidence type="ECO:0000256" key="1">
    <source>
        <dbReference type="ARBA" id="ARBA00009743"/>
    </source>
</evidence>
<evidence type="ECO:0000313" key="6">
    <source>
        <dbReference type="Proteomes" id="UP001153321"/>
    </source>
</evidence>